<dbReference type="SUPFAM" id="SSF143990">
    <property type="entry name" value="YbiA-like"/>
    <property type="match status" value="1"/>
</dbReference>
<proteinExistence type="predicted"/>
<dbReference type="InterPro" id="IPR037238">
    <property type="entry name" value="YbiA-like_sf"/>
</dbReference>
<name>A0A167QVF1_CALVF</name>
<dbReference type="AlphaFoldDB" id="A0A167QVF1"/>
<dbReference type="EMBL" id="KV417270">
    <property type="protein sequence ID" value="KZP00281.1"/>
    <property type="molecule type" value="Genomic_DNA"/>
</dbReference>
<evidence type="ECO:0000313" key="2">
    <source>
        <dbReference type="Proteomes" id="UP000076738"/>
    </source>
</evidence>
<sequence length="232" mass="26204">MALLNSRALLDKLLPRERSLWQGTEPAVTEEQKAIIRETGQSVRRAVEEGFRAALSVDRPTPAPHFGPAPMFTPREQQVINSANPTVIYVYGGSPSGWLSHSMFANLSPSSHHPITYEGKVYNTATHLWHALRFEEMGDEYMERVRASSDPKEAAEQLWKLLGDLGHAEIDIRYQANLSIALRQKYAQHPHLKDQFLETGRHGLVDPLDDEDTIGKALETTRLDLYEEIHGQ</sequence>
<organism evidence="1 2">
    <name type="scientific">Calocera viscosa (strain TUFC12733)</name>
    <dbReference type="NCBI Taxonomy" id="1330018"/>
    <lineage>
        <taxon>Eukaryota</taxon>
        <taxon>Fungi</taxon>
        <taxon>Dikarya</taxon>
        <taxon>Basidiomycota</taxon>
        <taxon>Agaricomycotina</taxon>
        <taxon>Dacrymycetes</taxon>
        <taxon>Dacrymycetales</taxon>
        <taxon>Dacrymycetaceae</taxon>
        <taxon>Calocera</taxon>
    </lineage>
</organism>
<reference evidence="1 2" key="1">
    <citation type="journal article" date="2016" name="Mol. Biol. Evol.">
        <title>Comparative Genomics of Early-Diverging Mushroom-Forming Fungi Provides Insights into the Origins of Lignocellulose Decay Capabilities.</title>
        <authorList>
            <person name="Nagy L.G."/>
            <person name="Riley R."/>
            <person name="Tritt A."/>
            <person name="Adam C."/>
            <person name="Daum C."/>
            <person name="Floudas D."/>
            <person name="Sun H."/>
            <person name="Yadav J.S."/>
            <person name="Pangilinan J."/>
            <person name="Larsson K.H."/>
            <person name="Matsuura K."/>
            <person name="Barry K."/>
            <person name="Labutti K."/>
            <person name="Kuo R."/>
            <person name="Ohm R.A."/>
            <person name="Bhattacharya S.S."/>
            <person name="Shirouzu T."/>
            <person name="Yoshinaga Y."/>
            <person name="Martin F.M."/>
            <person name="Grigoriev I.V."/>
            <person name="Hibbett D.S."/>
        </authorList>
    </citation>
    <scope>NUCLEOTIDE SEQUENCE [LARGE SCALE GENOMIC DNA]</scope>
    <source>
        <strain evidence="1 2">TUFC12733</strain>
    </source>
</reference>
<protein>
    <submittedName>
        <fullName evidence="1">Uncharacterized protein</fullName>
    </submittedName>
</protein>
<evidence type="ECO:0000313" key="1">
    <source>
        <dbReference type="EMBL" id="KZP00281.1"/>
    </source>
</evidence>
<dbReference type="Proteomes" id="UP000076738">
    <property type="component" value="Unassembled WGS sequence"/>
</dbReference>
<keyword evidence="2" id="KW-1185">Reference proteome</keyword>
<dbReference type="InterPro" id="IPR012816">
    <property type="entry name" value="NADAR"/>
</dbReference>
<dbReference type="CDD" id="cd15457">
    <property type="entry name" value="NADAR"/>
    <property type="match status" value="1"/>
</dbReference>
<dbReference type="Gene3D" id="1.10.357.40">
    <property type="entry name" value="YbiA-like"/>
    <property type="match status" value="1"/>
</dbReference>
<dbReference type="OrthoDB" id="206452at2759"/>
<gene>
    <name evidence="1" type="ORF">CALVIDRAFT_327045</name>
</gene>
<accession>A0A167QVF1</accession>